<gene>
    <name evidence="2" type="ORF">BD410DRAFT_807500</name>
</gene>
<name>A0A4Y7PQ01_9AGAM</name>
<dbReference type="InterPro" id="IPR019083">
    <property type="entry name" value="SAM_Ribosomal_mS41"/>
</dbReference>
<feature type="domain" description="Small ribosomal subunit protein mS41 SAM" evidence="1">
    <location>
        <begin position="52"/>
        <end position="106"/>
    </location>
</feature>
<dbReference type="AlphaFoldDB" id="A0A4Y7PQ01"/>
<evidence type="ECO:0000259" key="1">
    <source>
        <dbReference type="SMART" id="SM01238"/>
    </source>
</evidence>
<dbReference type="VEuPathDB" id="FungiDB:BD410DRAFT_807500"/>
<organism evidence="2 3">
    <name type="scientific">Rickenella mellea</name>
    <dbReference type="NCBI Taxonomy" id="50990"/>
    <lineage>
        <taxon>Eukaryota</taxon>
        <taxon>Fungi</taxon>
        <taxon>Dikarya</taxon>
        <taxon>Basidiomycota</taxon>
        <taxon>Agaricomycotina</taxon>
        <taxon>Agaricomycetes</taxon>
        <taxon>Hymenochaetales</taxon>
        <taxon>Rickenellaceae</taxon>
        <taxon>Rickenella</taxon>
    </lineage>
</organism>
<evidence type="ECO:0000313" key="2">
    <source>
        <dbReference type="EMBL" id="TDL17255.1"/>
    </source>
</evidence>
<dbReference type="EMBL" id="ML170225">
    <property type="protein sequence ID" value="TDL17255.1"/>
    <property type="molecule type" value="Genomic_DNA"/>
</dbReference>
<dbReference type="SMART" id="SM01238">
    <property type="entry name" value="IGR"/>
    <property type="match status" value="1"/>
</dbReference>
<keyword evidence="3" id="KW-1185">Reference proteome</keyword>
<dbReference type="STRING" id="50990.A0A4Y7PQ01"/>
<dbReference type="OrthoDB" id="18595at2759"/>
<proteinExistence type="predicted"/>
<sequence length="112" mass="12731">MIPPPTTRIPVISQIQVIILKKVLGLDLCDPQVIGTLCANNDTIYAARIQSAEGFLIAIGCSAESQFNVEVWDEFWKIEGKGMEQMRLAIQDRRYIQWAMEKFREGEELQSS</sequence>
<protein>
    <recommendedName>
        <fullName evidence="1">Small ribosomal subunit protein mS41 SAM domain-containing protein</fullName>
    </recommendedName>
</protein>
<reference evidence="2 3" key="1">
    <citation type="submission" date="2018-06" db="EMBL/GenBank/DDBJ databases">
        <title>A transcriptomic atlas of mushroom development highlights an independent origin of complex multicellularity.</title>
        <authorList>
            <consortium name="DOE Joint Genome Institute"/>
            <person name="Krizsan K."/>
            <person name="Almasi E."/>
            <person name="Merenyi Z."/>
            <person name="Sahu N."/>
            <person name="Viragh M."/>
            <person name="Koszo T."/>
            <person name="Mondo S."/>
            <person name="Kiss B."/>
            <person name="Balint B."/>
            <person name="Kues U."/>
            <person name="Barry K."/>
            <person name="Hegedus J.C."/>
            <person name="Henrissat B."/>
            <person name="Johnson J."/>
            <person name="Lipzen A."/>
            <person name="Ohm R."/>
            <person name="Nagy I."/>
            <person name="Pangilinan J."/>
            <person name="Yan J."/>
            <person name="Xiong Y."/>
            <person name="Grigoriev I.V."/>
            <person name="Hibbett D.S."/>
            <person name="Nagy L.G."/>
        </authorList>
    </citation>
    <scope>NUCLEOTIDE SEQUENCE [LARGE SCALE GENOMIC DNA]</scope>
    <source>
        <strain evidence="2 3">SZMC22713</strain>
    </source>
</reference>
<evidence type="ECO:0000313" key="3">
    <source>
        <dbReference type="Proteomes" id="UP000294933"/>
    </source>
</evidence>
<accession>A0A4Y7PQ01</accession>
<dbReference type="Proteomes" id="UP000294933">
    <property type="component" value="Unassembled WGS sequence"/>
</dbReference>
<dbReference type="Pfam" id="PF09597">
    <property type="entry name" value="SAM_Ribosomal_mS41"/>
    <property type="match status" value="1"/>
</dbReference>